<dbReference type="AlphaFoldDB" id="A0A6A5VHW1"/>
<sequence length="162" mass="18282">MADVWRIIFTILFYLWWPTSKLLSAIAFALSPFWALAQFVFLPVAYLAEGIYAILSFPFRLHILERIETIYIWVGVAGLIGCIAGAGLFLLFTFITSVFKIDGAAEARSKAKGRTMKEFRAARRGKKEPHTQSPSGPRIDRVAALRRRGLTAQPILEEESEF</sequence>
<feature type="transmembrane region" description="Helical" evidence="2">
    <location>
        <begin position="70"/>
        <end position="95"/>
    </location>
</feature>
<evidence type="ECO:0000313" key="3">
    <source>
        <dbReference type="EMBL" id="KAF1974646.1"/>
    </source>
</evidence>
<evidence type="ECO:0000313" key="4">
    <source>
        <dbReference type="Proteomes" id="UP000800036"/>
    </source>
</evidence>
<feature type="region of interest" description="Disordered" evidence="1">
    <location>
        <begin position="118"/>
        <end position="139"/>
    </location>
</feature>
<keyword evidence="2" id="KW-1133">Transmembrane helix</keyword>
<feature type="transmembrane region" description="Helical" evidence="2">
    <location>
        <begin position="36"/>
        <end position="58"/>
    </location>
</feature>
<name>A0A6A5VHW1_9PLEO</name>
<keyword evidence="4" id="KW-1185">Reference proteome</keyword>
<dbReference type="OrthoDB" id="4502894at2759"/>
<reference evidence="3" key="1">
    <citation type="journal article" date="2020" name="Stud. Mycol.">
        <title>101 Dothideomycetes genomes: a test case for predicting lifestyles and emergence of pathogens.</title>
        <authorList>
            <person name="Haridas S."/>
            <person name="Albert R."/>
            <person name="Binder M."/>
            <person name="Bloem J."/>
            <person name="Labutti K."/>
            <person name="Salamov A."/>
            <person name="Andreopoulos B."/>
            <person name="Baker S."/>
            <person name="Barry K."/>
            <person name="Bills G."/>
            <person name="Bluhm B."/>
            <person name="Cannon C."/>
            <person name="Castanera R."/>
            <person name="Culley D."/>
            <person name="Daum C."/>
            <person name="Ezra D."/>
            <person name="Gonzalez J."/>
            <person name="Henrissat B."/>
            <person name="Kuo A."/>
            <person name="Liang C."/>
            <person name="Lipzen A."/>
            <person name="Lutzoni F."/>
            <person name="Magnuson J."/>
            <person name="Mondo S."/>
            <person name="Nolan M."/>
            <person name="Ohm R."/>
            <person name="Pangilinan J."/>
            <person name="Park H.-J."/>
            <person name="Ramirez L."/>
            <person name="Alfaro M."/>
            <person name="Sun H."/>
            <person name="Tritt A."/>
            <person name="Yoshinaga Y."/>
            <person name="Zwiers L.-H."/>
            <person name="Turgeon B."/>
            <person name="Goodwin S."/>
            <person name="Spatafora J."/>
            <person name="Crous P."/>
            <person name="Grigoriev I."/>
        </authorList>
    </citation>
    <scope>NUCLEOTIDE SEQUENCE</scope>
    <source>
        <strain evidence="3">CBS 107.79</strain>
    </source>
</reference>
<evidence type="ECO:0000256" key="2">
    <source>
        <dbReference type="SAM" id="Phobius"/>
    </source>
</evidence>
<keyword evidence="2" id="KW-0812">Transmembrane</keyword>
<evidence type="ECO:0000256" key="1">
    <source>
        <dbReference type="SAM" id="MobiDB-lite"/>
    </source>
</evidence>
<organism evidence="3 4">
    <name type="scientific">Bimuria novae-zelandiae CBS 107.79</name>
    <dbReference type="NCBI Taxonomy" id="1447943"/>
    <lineage>
        <taxon>Eukaryota</taxon>
        <taxon>Fungi</taxon>
        <taxon>Dikarya</taxon>
        <taxon>Ascomycota</taxon>
        <taxon>Pezizomycotina</taxon>
        <taxon>Dothideomycetes</taxon>
        <taxon>Pleosporomycetidae</taxon>
        <taxon>Pleosporales</taxon>
        <taxon>Massarineae</taxon>
        <taxon>Didymosphaeriaceae</taxon>
        <taxon>Bimuria</taxon>
    </lineage>
</organism>
<proteinExistence type="predicted"/>
<feature type="transmembrane region" description="Helical" evidence="2">
    <location>
        <begin position="7"/>
        <end position="30"/>
    </location>
</feature>
<dbReference type="Proteomes" id="UP000800036">
    <property type="component" value="Unassembled WGS sequence"/>
</dbReference>
<protein>
    <submittedName>
        <fullName evidence="3">Uncharacterized protein</fullName>
    </submittedName>
</protein>
<dbReference type="EMBL" id="ML976674">
    <property type="protein sequence ID" value="KAF1974646.1"/>
    <property type="molecule type" value="Genomic_DNA"/>
</dbReference>
<accession>A0A6A5VHW1</accession>
<gene>
    <name evidence="3" type="ORF">BU23DRAFT_97116</name>
</gene>
<keyword evidence="2" id="KW-0472">Membrane</keyword>